<evidence type="ECO:0000256" key="11">
    <source>
        <dbReference type="ARBA" id="ARBA00023170"/>
    </source>
</evidence>
<evidence type="ECO:0000256" key="9">
    <source>
        <dbReference type="ARBA" id="ARBA00022989"/>
    </source>
</evidence>
<dbReference type="KEGG" id="bfo:118414803"/>
<dbReference type="InterPro" id="IPR000483">
    <property type="entry name" value="Cys-rich_flank_reg_C"/>
</dbReference>
<evidence type="ECO:0000256" key="5">
    <source>
        <dbReference type="ARBA" id="ARBA00022692"/>
    </source>
</evidence>
<dbReference type="InterPro" id="IPR000157">
    <property type="entry name" value="TIR_dom"/>
</dbReference>
<evidence type="ECO:0000256" key="6">
    <source>
        <dbReference type="ARBA" id="ARBA00022729"/>
    </source>
</evidence>
<keyword evidence="13" id="KW-0395">Inflammatory response</keyword>
<keyword evidence="5 14" id="KW-0812">Transmembrane</keyword>
<evidence type="ECO:0000256" key="1">
    <source>
        <dbReference type="ARBA" id="ARBA00004479"/>
    </source>
</evidence>
<dbReference type="InterPro" id="IPR001611">
    <property type="entry name" value="Leu-rich_rpt"/>
</dbReference>
<dbReference type="GeneID" id="118414803"/>
<dbReference type="PANTHER" id="PTHR24365">
    <property type="entry name" value="TOLL-LIKE RECEPTOR"/>
    <property type="match status" value="1"/>
</dbReference>
<evidence type="ECO:0000256" key="3">
    <source>
        <dbReference type="ARBA" id="ARBA00022588"/>
    </source>
</evidence>
<dbReference type="GO" id="GO:0006954">
    <property type="term" value="P:inflammatory response"/>
    <property type="evidence" value="ECO:0000318"/>
    <property type="project" value="GO_Central"/>
</dbReference>
<dbReference type="InterPro" id="IPR032675">
    <property type="entry name" value="LRR_dom_sf"/>
</dbReference>
<dbReference type="RefSeq" id="XP_035674949.1">
    <property type="nucleotide sequence ID" value="XM_035819056.1"/>
</dbReference>
<gene>
    <name evidence="17" type="primary">LOC118414803</name>
</gene>
<keyword evidence="3" id="KW-0399">Innate immunity</keyword>
<dbReference type="InterPro" id="IPR035897">
    <property type="entry name" value="Toll_tir_struct_dom_sf"/>
</dbReference>
<evidence type="ECO:0000256" key="8">
    <source>
        <dbReference type="ARBA" id="ARBA00022859"/>
    </source>
</evidence>
<dbReference type="Pfam" id="PF13855">
    <property type="entry name" value="LRR_8"/>
    <property type="match status" value="2"/>
</dbReference>
<proteinExistence type="inferred from homology"/>
<dbReference type="AlphaFoldDB" id="A0A9J7L2J4"/>
<keyword evidence="10 14" id="KW-0472">Membrane</keyword>
<dbReference type="SMART" id="SM00255">
    <property type="entry name" value="TIR"/>
    <property type="match status" value="1"/>
</dbReference>
<evidence type="ECO:0000313" key="17">
    <source>
        <dbReference type="RefSeq" id="XP_035674949.1"/>
    </source>
</evidence>
<keyword evidence="6" id="KW-0732">Signal</keyword>
<dbReference type="SMART" id="SM00369">
    <property type="entry name" value="LRR_TYP"/>
    <property type="match status" value="6"/>
</dbReference>
<evidence type="ECO:0000256" key="14">
    <source>
        <dbReference type="SAM" id="Phobius"/>
    </source>
</evidence>
<keyword evidence="8" id="KW-0391">Immunity</keyword>
<comment type="subcellular location">
    <subcellularLocation>
        <location evidence="1">Membrane</location>
        <topology evidence="1">Single-pass type I membrane protein</topology>
    </subcellularLocation>
</comment>
<name>A0A9J7L2J4_BRAFL</name>
<keyword evidence="4" id="KW-0433">Leucine-rich repeat</keyword>
<evidence type="ECO:0000313" key="16">
    <source>
        <dbReference type="Proteomes" id="UP000001554"/>
    </source>
</evidence>
<dbReference type="GO" id="GO:0005886">
    <property type="term" value="C:plasma membrane"/>
    <property type="evidence" value="ECO:0000318"/>
    <property type="project" value="GO_Central"/>
</dbReference>
<dbReference type="Pfam" id="PF01582">
    <property type="entry name" value="TIR"/>
    <property type="match status" value="1"/>
</dbReference>
<dbReference type="Gene3D" id="3.40.50.10140">
    <property type="entry name" value="Toll/interleukin-1 receptor homology (TIR) domain"/>
    <property type="match status" value="1"/>
</dbReference>
<dbReference type="OMA" id="RFQEYFW"/>
<reference evidence="17" key="2">
    <citation type="submission" date="2025-08" db="UniProtKB">
        <authorList>
            <consortium name="RefSeq"/>
        </authorList>
    </citation>
    <scope>IDENTIFICATION</scope>
    <source>
        <strain evidence="17">S238N-H82</strain>
        <tissue evidence="17">Testes</tissue>
    </source>
</reference>
<organism evidence="16 17">
    <name type="scientific">Branchiostoma floridae</name>
    <name type="common">Florida lancelet</name>
    <name type="synonym">Amphioxus</name>
    <dbReference type="NCBI Taxonomy" id="7739"/>
    <lineage>
        <taxon>Eukaryota</taxon>
        <taxon>Metazoa</taxon>
        <taxon>Chordata</taxon>
        <taxon>Cephalochordata</taxon>
        <taxon>Leptocardii</taxon>
        <taxon>Amphioxiformes</taxon>
        <taxon>Branchiostomatidae</taxon>
        <taxon>Branchiostoma</taxon>
    </lineage>
</organism>
<dbReference type="OrthoDB" id="6134202at2759"/>
<dbReference type="PROSITE" id="PS50104">
    <property type="entry name" value="TIR"/>
    <property type="match status" value="1"/>
</dbReference>
<evidence type="ECO:0000256" key="10">
    <source>
        <dbReference type="ARBA" id="ARBA00023136"/>
    </source>
</evidence>
<evidence type="ECO:0000256" key="4">
    <source>
        <dbReference type="ARBA" id="ARBA00022614"/>
    </source>
</evidence>
<keyword evidence="11" id="KW-0675">Receptor</keyword>
<protein>
    <submittedName>
        <fullName evidence="17">Toll-like receptor 13</fullName>
    </submittedName>
</protein>
<sequence>MDLSMNKLTVLPDGVLSPLKSLEKLDLSENYLSPEKEDFNGLKKIKRLNLHQNDVILRLETFKLVPSLEDLTLSENNLFKKIEQCWFENFQCKPFATLRNLVTLDISNNLMFGASLMREFFEGLVSLQNLRMLRTGDVWRWFENTTILYSMPNLETLNMRECKIQYIPHNAFSIHYYLRYVDFSENAIAYLPNNLFLNVRSLKYLYVEANAISFLNESSFAPVLTTLVSFGLDLSENPFFCDCGITWFVSWAEANPSKVMLWGKDGLYVCNTPASLHSRELRTFHPDCDSHLNFYVCVVTTFLLTLYMFTAFVATQYGLYVCYLWYRLGAWFRGYEEIMDGEAQQFEYDAFVAYSSNDRRWVSRVLRPQLEDCPPHYRLCFGERDFRPGVPITENIGCAVRASRKTICLITKSFVRSNWCNYEMRASEGRYHLFDPRRVNLILVFLEEIPERDMERHKHLQDVVKRDTYIKWPRNERGRPLFWARLREALGQPLPANQARNWDIFEDSV</sequence>
<dbReference type="Gene3D" id="3.80.10.10">
    <property type="entry name" value="Ribonuclease Inhibitor"/>
    <property type="match status" value="1"/>
</dbReference>
<keyword evidence="7" id="KW-0677">Repeat</keyword>
<dbReference type="Proteomes" id="UP000001554">
    <property type="component" value="Chromosome 4"/>
</dbReference>
<dbReference type="SUPFAM" id="SSF52200">
    <property type="entry name" value="Toll/Interleukin receptor TIR domain"/>
    <property type="match status" value="1"/>
</dbReference>
<keyword evidence="9 14" id="KW-1133">Transmembrane helix</keyword>
<evidence type="ECO:0000259" key="15">
    <source>
        <dbReference type="PROSITE" id="PS50104"/>
    </source>
</evidence>
<evidence type="ECO:0000256" key="7">
    <source>
        <dbReference type="ARBA" id="ARBA00022737"/>
    </source>
</evidence>
<accession>A0A9J7L2J4</accession>
<keyword evidence="16" id="KW-1185">Reference proteome</keyword>
<evidence type="ECO:0000256" key="12">
    <source>
        <dbReference type="ARBA" id="ARBA00023180"/>
    </source>
</evidence>
<dbReference type="GO" id="GO:0045087">
    <property type="term" value="P:innate immune response"/>
    <property type="evidence" value="ECO:0007669"/>
    <property type="project" value="UniProtKB-KW"/>
</dbReference>
<keyword evidence="12" id="KW-0325">Glycoprotein</keyword>
<dbReference type="FunFam" id="3.40.50.10140:FF:000001">
    <property type="entry name" value="Toll-like receptor 2"/>
    <property type="match status" value="1"/>
</dbReference>
<reference evidence="16" key="1">
    <citation type="journal article" date="2020" name="Nat. Ecol. Evol.">
        <title>Deeply conserved synteny resolves early events in vertebrate evolution.</title>
        <authorList>
            <person name="Simakov O."/>
            <person name="Marletaz F."/>
            <person name="Yue J.X."/>
            <person name="O'Connell B."/>
            <person name="Jenkins J."/>
            <person name="Brandt A."/>
            <person name="Calef R."/>
            <person name="Tung C.H."/>
            <person name="Huang T.K."/>
            <person name="Schmutz J."/>
            <person name="Satoh N."/>
            <person name="Yu J.K."/>
            <person name="Putnam N.H."/>
            <person name="Green R.E."/>
            <person name="Rokhsar D.S."/>
        </authorList>
    </citation>
    <scope>NUCLEOTIDE SEQUENCE [LARGE SCALE GENOMIC DNA]</scope>
    <source>
        <strain evidence="16">S238N-H82</strain>
    </source>
</reference>
<evidence type="ECO:0000256" key="13">
    <source>
        <dbReference type="ARBA" id="ARBA00023198"/>
    </source>
</evidence>
<dbReference type="SMART" id="SM00082">
    <property type="entry name" value="LRRCT"/>
    <property type="match status" value="1"/>
</dbReference>
<evidence type="ECO:0000256" key="2">
    <source>
        <dbReference type="ARBA" id="ARBA00009634"/>
    </source>
</evidence>
<dbReference type="GO" id="GO:0038023">
    <property type="term" value="F:signaling receptor activity"/>
    <property type="evidence" value="ECO:0000318"/>
    <property type="project" value="GO_Central"/>
</dbReference>
<dbReference type="PANTHER" id="PTHR24365:SF530">
    <property type="entry name" value="MSTPROX-RELATED"/>
    <property type="match status" value="1"/>
</dbReference>
<dbReference type="GO" id="GO:0007165">
    <property type="term" value="P:signal transduction"/>
    <property type="evidence" value="ECO:0000318"/>
    <property type="project" value="GO_Central"/>
</dbReference>
<feature type="domain" description="TIR" evidence="15">
    <location>
        <begin position="346"/>
        <end position="490"/>
    </location>
</feature>
<dbReference type="SUPFAM" id="SSF52058">
    <property type="entry name" value="L domain-like"/>
    <property type="match status" value="1"/>
</dbReference>
<dbReference type="InterPro" id="IPR003591">
    <property type="entry name" value="Leu-rich_rpt_typical-subtyp"/>
</dbReference>
<feature type="transmembrane region" description="Helical" evidence="14">
    <location>
        <begin position="292"/>
        <end position="325"/>
    </location>
</feature>
<comment type="similarity">
    <text evidence="2">Belongs to the Toll-like receptor family.</text>
</comment>